<accession>A0A0F9XAK6</accession>
<dbReference type="AlphaFoldDB" id="A0A0F9XAK6"/>
<dbReference type="EMBL" id="LAZR01000126">
    <property type="protein sequence ID" value="KKN88703.1"/>
    <property type="molecule type" value="Genomic_DNA"/>
</dbReference>
<proteinExistence type="predicted"/>
<sequence length="59" mass="6674">MFTAQDRFVISIEAVARQKARKLEATPQERGIETITRDRVRMVIGCIKATINTDLQIIG</sequence>
<organism evidence="1">
    <name type="scientific">marine sediment metagenome</name>
    <dbReference type="NCBI Taxonomy" id="412755"/>
    <lineage>
        <taxon>unclassified sequences</taxon>
        <taxon>metagenomes</taxon>
        <taxon>ecological metagenomes</taxon>
    </lineage>
</organism>
<evidence type="ECO:0000313" key="1">
    <source>
        <dbReference type="EMBL" id="KKN88703.1"/>
    </source>
</evidence>
<protein>
    <submittedName>
        <fullName evidence="1">Uncharacterized protein</fullName>
    </submittedName>
</protein>
<name>A0A0F9XAK6_9ZZZZ</name>
<gene>
    <name evidence="1" type="ORF">LCGC14_0245940</name>
</gene>
<reference evidence="1" key="1">
    <citation type="journal article" date="2015" name="Nature">
        <title>Complex archaea that bridge the gap between prokaryotes and eukaryotes.</title>
        <authorList>
            <person name="Spang A."/>
            <person name="Saw J.H."/>
            <person name="Jorgensen S.L."/>
            <person name="Zaremba-Niedzwiedzka K."/>
            <person name="Martijn J."/>
            <person name="Lind A.E."/>
            <person name="van Eijk R."/>
            <person name="Schleper C."/>
            <person name="Guy L."/>
            <person name="Ettema T.J."/>
        </authorList>
    </citation>
    <scope>NUCLEOTIDE SEQUENCE</scope>
</reference>
<comment type="caution">
    <text evidence="1">The sequence shown here is derived from an EMBL/GenBank/DDBJ whole genome shotgun (WGS) entry which is preliminary data.</text>
</comment>